<dbReference type="Proteomes" id="UP001497482">
    <property type="component" value="Chromosome 5"/>
</dbReference>
<protein>
    <submittedName>
        <fullName evidence="2">Uncharacterized protein</fullName>
    </submittedName>
</protein>
<accession>A0AAV2M177</accession>
<evidence type="ECO:0000256" key="1">
    <source>
        <dbReference type="SAM" id="MobiDB-lite"/>
    </source>
</evidence>
<evidence type="ECO:0000313" key="3">
    <source>
        <dbReference type="Proteomes" id="UP001497482"/>
    </source>
</evidence>
<name>A0AAV2M177_KNICA</name>
<dbReference type="EMBL" id="OZ035827">
    <property type="protein sequence ID" value="CAL1607026.1"/>
    <property type="molecule type" value="Genomic_DNA"/>
</dbReference>
<keyword evidence="3" id="KW-1185">Reference proteome</keyword>
<sequence length="79" mass="9167">MERRADVMSSDKCTHHLRTGQKRSEKIKAEDQRRWPEEHQKAAVHSRVKQQSKQEFDKWFRGGSDEALGGFAKSITSPN</sequence>
<proteinExistence type="predicted"/>
<organism evidence="2 3">
    <name type="scientific">Knipowitschia caucasica</name>
    <name type="common">Caucasian dwarf goby</name>
    <name type="synonym">Pomatoschistus caucasicus</name>
    <dbReference type="NCBI Taxonomy" id="637954"/>
    <lineage>
        <taxon>Eukaryota</taxon>
        <taxon>Metazoa</taxon>
        <taxon>Chordata</taxon>
        <taxon>Craniata</taxon>
        <taxon>Vertebrata</taxon>
        <taxon>Euteleostomi</taxon>
        <taxon>Actinopterygii</taxon>
        <taxon>Neopterygii</taxon>
        <taxon>Teleostei</taxon>
        <taxon>Neoteleostei</taxon>
        <taxon>Acanthomorphata</taxon>
        <taxon>Gobiaria</taxon>
        <taxon>Gobiiformes</taxon>
        <taxon>Gobioidei</taxon>
        <taxon>Gobiidae</taxon>
        <taxon>Gobiinae</taxon>
        <taxon>Knipowitschia</taxon>
    </lineage>
</organism>
<reference evidence="2 3" key="1">
    <citation type="submission" date="2024-04" db="EMBL/GenBank/DDBJ databases">
        <authorList>
            <person name="Waldvogel A.-M."/>
            <person name="Schoenle A."/>
        </authorList>
    </citation>
    <scope>NUCLEOTIDE SEQUENCE [LARGE SCALE GENOMIC DNA]</scope>
</reference>
<dbReference type="AlphaFoldDB" id="A0AAV2M177"/>
<gene>
    <name evidence="2" type="ORF">KC01_LOCUS34112</name>
</gene>
<feature type="region of interest" description="Disordered" evidence="1">
    <location>
        <begin position="1"/>
        <end position="50"/>
    </location>
</feature>
<feature type="compositionally biased region" description="Basic and acidic residues" evidence="1">
    <location>
        <begin position="22"/>
        <end position="41"/>
    </location>
</feature>
<evidence type="ECO:0000313" key="2">
    <source>
        <dbReference type="EMBL" id="CAL1607026.1"/>
    </source>
</evidence>